<dbReference type="SUPFAM" id="SSF52016">
    <property type="entry name" value="LeuD/IlvD-like"/>
    <property type="match status" value="1"/>
</dbReference>
<reference evidence="3 4" key="1">
    <citation type="submission" date="2017-03" db="EMBL/GenBank/DDBJ databases">
        <title>Genome analysis of strain PAMC 26510.</title>
        <authorList>
            <person name="Oh H.-M."/>
            <person name="Yang J.-A."/>
        </authorList>
    </citation>
    <scope>NUCLEOTIDE SEQUENCE [LARGE SCALE GENOMIC DNA]</scope>
    <source>
        <strain evidence="3 4">PAMC 26510</strain>
    </source>
</reference>
<dbReference type="InterPro" id="IPR015928">
    <property type="entry name" value="Aconitase/3IPM_dehydase_swvl"/>
</dbReference>
<evidence type="ECO:0000313" key="4">
    <source>
        <dbReference type="Proteomes" id="UP000194546"/>
    </source>
</evidence>
<protein>
    <submittedName>
        <fullName evidence="3">3-isopropylmalate dehydratase large subunit</fullName>
    </submittedName>
</protein>
<gene>
    <name evidence="3" type="ORF">PAMC26510_35930</name>
</gene>
<organism evidence="3 4">
    <name type="scientific">Caballeronia sordidicola</name>
    <name type="common">Burkholderia sordidicola</name>
    <dbReference type="NCBI Taxonomy" id="196367"/>
    <lineage>
        <taxon>Bacteria</taxon>
        <taxon>Pseudomonadati</taxon>
        <taxon>Pseudomonadota</taxon>
        <taxon>Betaproteobacteria</taxon>
        <taxon>Burkholderiales</taxon>
        <taxon>Burkholderiaceae</taxon>
        <taxon>Caballeronia</taxon>
    </lineage>
</organism>
<dbReference type="Proteomes" id="UP000194546">
    <property type="component" value="Unassembled WGS sequence"/>
</dbReference>
<accession>A0A242M5K9</accession>
<dbReference type="GO" id="GO:0016829">
    <property type="term" value="F:lyase activity"/>
    <property type="evidence" value="ECO:0007669"/>
    <property type="project" value="UniProtKB-KW"/>
</dbReference>
<keyword evidence="1" id="KW-0456">Lyase</keyword>
<dbReference type="Pfam" id="PF00694">
    <property type="entry name" value="Aconitase_C"/>
    <property type="match status" value="1"/>
</dbReference>
<dbReference type="EMBL" id="NBTY01000204">
    <property type="protein sequence ID" value="OTP66123.1"/>
    <property type="molecule type" value="Genomic_DNA"/>
</dbReference>
<comment type="caution">
    <text evidence="3">The sequence shown here is derived from an EMBL/GenBank/DDBJ whole genome shotgun (WGS) entry which is preliminary data.</text>
</comment>
<evidence type="ECO:0000256" key="1">
    <source>
        <dbReference type="ARBA" id="ARBA00023239"/>
    </source>
</evidence>
<dbReference type="PANTHER" id="PTHR43345">
    <property type="entry name" value="3-ISOPROPYLMALATE DEHYDRATASE SMALL SUBUNIT 2-RELATED-RELATED"/>
    <property type="match status" value="1"/>
</dbReference>
<proteinExistence type="predicted"/>
<dbReference type="Gene3D" id="3.20.19.10">
    <property type="entry name" value="Aconitase, domain 4"/>
    <property type="match status" value="1"/>
</dbReference>
<dbReference type="InterPro" id="IPR000573">
    <property type="entry name" value="AconitaseA/IPMdHydase_ssu_swvl"/>
</dbReference>
<sequence length="231" mass="25544">MAISTLAGRVLFLSAEPRLIERQLAGENLTLSTAHELRDDVSTDEITPMSVLTQYDERLGRYPYVGLRVGTKCPIGVDDIKSNGFCVTVAGNRYGKGSSREHSPFAEFNAGIHLVIAKSFERIYRQNADNLGLFTSTDFSLVERIQRGEPIDIDELVASRDALAAAILRSGGLLRYGATNMRHVAVTSLGARVDAVPRTLAEKTGRQRRGTDALRRRTAQWFSHHCARCRP</sequence>
<evidence type="ECO:0000313" key="3">
    <source>
        <dbReference type="EMBL" id="OTP66123.1"/>
    </source>
</evidence>
<dbReference type="InterPro" id="IPR050075">
    <property type="entry name" value="LeuD"/>
</dbReference>
<dbReference type="AlphaFoldDB" id="A0A242M5K9"/>
<name>A0A242M5K9_CABSO</name>
<feature type="domain" description="Aconitase A/isopropylmalate dehydratase small subunit swivel" evidence="2">
    <location>
        <begin position="86"/>
        <end position="134"/>
    </location>
</feature>
<dbReference type="PANTHER" id="PTHR43345:SF2">
    <property type="entry name" value="3-ISOPROPYLMALATE DEHYDRATASE SMALL SUBUNIT 1"/>
    <property type="match status" value="1"/>
</dbReference>
<evidence type="ECO:0000259" key="2">
    <source>
        <dbReference type="Pfam" id="PF00694"/>
    </source>
</evidence>